<dbReference type="InterPro" id="IPR004635">
    <property type="entry name" value="Pept_S49_SppA"/>
</dbReference>
<comment type="similarity">
    <text evidence="2">Belongs to the peptidase S49 family.</text>
</comment>
<dbReference type="RefSeq" id="WP_081126379.1">
    <property type="nucleotide sequence ID" value="NZ_LDOS01000001.1"/>
</dbReference>
<keyword evidence="5" id="KW-0720">Serine protease</keyword>
<dbReference type="CDD" id="cd07018">
    <property type="entry name" value="S49_SppA_67K_type"/>
    <property type="match status" value="1"/>
</dbReference>
<evidence type="ECO:0000256" key="8">
    <source>
        <dbReference type="SAM" id="Phobius"/>
    </source>
</evidence>
<dbReference type="Gene3D" id="6.20.330.10">
    <property type="match status" value="1"/>
</dbReference>
<evidence type="ECO:0000256" key="6">
    <source>
        <dbReference type="ARBA" id="ARBA00023136"/>
    </source>
</evidence>
<dbReference type="PIRSF" id="PIRSF001217">
    <property type="entry name" value="Protease_4_SppA"/>
    <property type="match status" value="1"/>
</dbReference>
<dbReference type="InterPro" id="IPR029045">
    <property type="entry name" value="ClpP/crotonase-like_dom_sf"/>
</dbReference>
<sequence length="619" mass="66914">MADVKQRNGFLGFIRVLWRGINITRQAILNLIFFGLLLIIILAAARRPLPLQDKTVLVLQPKGQIVEQYSIDPAQRVIARLSGEPIQQVQLRDLLMVLKHAATDPHISAVLLDTSDLQTGTWTYASLRQVGHALDEFETSGKPVIAWASGYDQGQYYLAMHANRVLLDPAGSVLFTGFDSYQPYFKDLLDKLGVNVHLFRVGEFKSAAEPFILNGPSPAAQEANAYWLGGLWNQWLDSVAKARKLTPAQVKQDIDDMPQGVAAAGGDLAKMALDEHFVDGLATRAQVVAELRKLSAPEKDGYGFRGVGFGEYLARIRRDAPKLDNRPEVAVVVAEGDIISGPQKPGSIGGAETARLIRAARENKHVKAIVLRVNSPGGAVYPAELIRREVQLARAAGKPVVASMGNVAASGGYWISMDANQIVAEPDTITGSIGIFGLYYNIPDTLAKIGIHTGGLGTTPWAGAFDITRPLDPKLGATIQQIIDHGYMQFVGGVAKARGKTFEQINAIAQGRVWTGRQAVARGLVDKLGGIDTAIALAAQDAKLGKNYRVHYISEPMSPLQRALMGFGDSALASIAIHHGFTLPSWMASFAPRVTGPLQMLQNARPGKVNAYAYCFCGQ</sequence>
<dbReference type="GO" id="GO:0016020">
    <property type="term" value="C:membrane"/>
    <property type="evidence" value="ECO:0007669"/>
    <property type="project" value="UniProtKB-SubCell"/>
</dbReference>
<evidence type="ECO:0000256" key="2">
    <source>
        <dbReference type="ARBA" id="ARBA00008683"/>
    </source>
</evidence>
<proteinExistence type="inferred from homology"/>
<gene>
    <name evidence="10" type="ORF">B1806_07205</name>
</gene>
<evidence type="ECO:0000256" key="5">
    <source>
        <dbReference type="ARBA" id="ARBA00022825"/>
    </source>
</evidence>
<protein>
    <submittedName>
        <fullName evidence="10">Signal peptide peptidase SppA</fullName>
    </submittedName>
</protein>
<keyword evidence="8" id="KW-0812">Transmembrane</keyword>
<dbReference type="AlphaFoldDB" id="A0A4S3KP57"/>
<dbReference type="InterPro" id="IPR047272">
    <property type="entry name" value="S49_SppA_C"/>
</dbReference>
<dbReference type="NCBIfam" id="TIGR00706">
    <property type="entry name" value="SppA_dom"/>
    <property type="match status" value="1"/>
</dbReference>
<dbReference type="STRING" id="993689.GCA_002077135_01040"/>
<dbReference type="GO" id="GO:0008236">
    <property type="term" value="F:serine-type peptidase activity"/>
    <property type="evidence" value="ECO:0007669"/>
    <property type="project" value="UniProtKB-KW"/>
</dbReference>
<keyword evidence="6 8" id="KW-0472">Membrane</keyword>
<evidence type="ECO:0000256" key="1">
    <source>
        <dbReference type="ARBA" id="ARBA00004370"/>
    </source>
</evidence>
<dbReference type="OrthoDB" id="9764363at2"/>
<dbReference type="InterPro" id="IPR002142">
    <property type="entry name" value="Peptidase_S49"/>
</dbReference>
<keyword evidence="8" id="KW-1133">Transmembrane helix</keyword>
<dbReference type="NCBIfam" id="TIGR00705">
    <property type="entry name" value="SppA_67K"/>
    <property type="match status" value="1"/>
</dbReference>
<dbReference type="PANTHER" id="PTHR33209">
    <property type="entry name" value="PROTEASE 4"/>
    <property type="match status" value="1"/>
</dbReference>
<dbReference type="CDD" id="cd07023">
    <property type="entry name" value="S49_Sppa_N_C"/>
    <property type="match status" value="1"/>
</dbReference>
<dbReference type="Gene3D" id="3.90.226.10">
    <property type="entry name" value="2-enoyl-CoA Hydratase, Chain A, domain 1"/>
    <property type="match status" value="3"/>
</dbReference>
<keyword evidence="3" id="KW-0645">Protease</keyword>
<reference evidence="10 11" key="1">
    <citation type="submission" date="2017-02" db="EMBL/GenBank/DDBJ databases">
        <title>Whole genome sequencing of Metallibacterium scheffleri DSM 24874 (T).</title>
        <authorList>
            <person name="Kumar S."/>
            <person name="Patil P."/>
            <person name="Patil P.B."/>
        </authorList>
    </citation>
    <scope>NUCLEOTIDE SEQUENCE [LARGE SCALE GENOMIC DNA]</scope>
    <source>
        <strain evidence="10 11">DSM 24874</strain>
    </source>
</reference>
<dbReference type="Pfam" id="PF01343">
    <property type="entry name" value="Peptidase_S49"/>
    <property type="match status" value="2"/>
</dbReference>
<keyword evidence="4" id="KW-0378">Hydrolase</keyword>
<evidence type="ECO:0000256" key="4">
    <source>
        <dbReference type="ARBA" id="ARBA00022801"/>
    </source>
</evidence>
<feature type="active site" description="Proton donor/acceptor" evidence="7">
    <location>
        <position position="205"/>
    </location>
</feature>
<dbReference type="SUPFAM" id="SSF52096">
    <property type="entry name" value="ClpP/crotonase"/>
    <property type="match status" value="2"/>
</dbReference>
<feature type="domain" description="Peptidase S49" evidence="9">
    <location>
        <begin position="137"/>
        <end position="294"/>
    </location>
</feature>
<feature type="active site" description="Nucleophile" evidence="7">
    <location>
        <position position="410"/>
    </location>
</feature>
<evidence type="ECO:0000256" key="7">
    <source>
        <dbReference type="PIRSR" id="PIRSR001217-1"/>
    </source>
</evidence>
<dbReference type="EMBL" id="MWQO01000023">
    <property type="protein sequence ID" value="THD10640.1"/>
    <property type="molecule type" value="Genomic_DNA"/>
</dbReference>
<organism evidence="10 11">
    <name type="scientific">Metallibacterium scheffleri</name>
    <dbReference type="NCBI Taxonomy" id="993689"/>
    <lineage>
        <taxon>Bacteria</taxon>
        <taxon>Pseudomonadati</taxon>
        <taxon>Pseudomonadota</taxon>
        <taxon>Gammaproteobacteria</taxon>
        <taxon>Lysobacterales</taxon>
        <taxon>Rhodanobacteraceae</taxon>
        <taxon>Metallibacterium</taxon>
    </lineage>
</organism>
<evidence type="ECO:0000256" key="3">
    <source>
        <dbReference type="ARBA" id="ARBA00022670"/>
    </source>
</evidence>
<dbReference type="PANTHER" id="PTHR33209:SF1">
    <property type="entry name" value="PEPTIDASE S49 DOMAIN-CONTAINING PROTEIN"/>
    <property type="match status" value="1"/>
</dbReference>
<dbReference type="GO" id="GO:0006465">
    <property type="term" value="P:signal peptide processing"/>
    <property type="evidence" value="ECO:0007669"/>
    <property type="project" value="InterPro"/>
</dbReference>
<evidence type="ECO:0000259" key="9">
    <source>
        <dbReference type="Pfam" id="PF01343"/>
    </source>
</evidence>
<comment type="caution">
    <text evidence="10">The sequence shown here is derived from an EMBL/GenBank/DDBJ whole genome shotgun (WGS) entry which is preliminary data.</text>
</comment>
<feature type="transmembrane region" description="Helical" evidence="8">
    <location>
        <begin position="27"/>
        <end position="45"/>
    </location>
</feature>
<accession>A0A4S3KP57</accession>
<dbReference type="Proteomes" id="UP000307749">
    <property type="component" value="Unassembled WGS sequence"/>
</dbReference>
<comment type="subcellular location">
    <subcellularLocation>
        <location evidence="1">Membrane</location>
    </subcellularLocation>
</comment>
<dbReference type="InterPro" id="IPR004634">
    <property type="entry name" value="Pept_S49_pIV"/>
</dbReference>
<evidence type="ECO:0000313" key="10">
    <source>
        <dbReference type="EMBL" id="THD10640.1"/>
    </source>
</evidence>
<feature type="domain" description="Peptidase S49" evidence="9">
    <location>
        <begin position="394"/>
        <end position="544"/>
    </location>
</feature>
<dbReference type="InterPro" id="IPR047217">
    <property type="entry name" value="S49_SppA_67K_type_N"/>
</dbReference>
<evidence type="ECO:0000313" key="11">
    <source>
        <dbReference type="Proteomes" id="UP000307749"/>
    </source>
</evidence>
<name>A0A4S3KP57_9GAMM</name>
<keyword evidence="11" id="KW-1185">Reference proteome</keyword>